<proteinExistence type="predicted"/>
<protein>
    <recommendedName>
        <fullName evidence="3">Protein kilB</fullName>
    </recommendedName>
</protein>
<dbReference type="EMBL" id="BAABHO010000028">
    <property type="protein sequence ID" value="GAA4795977.1"/>
    <property type="molecule type" value="Genomic_DNA"/>
</dbReference>
<name>A0ABP9BIM4_9PSEU</name>
<sequence length="161" mass="17929">MQQVLVSAIAVIGTLLGATATYFLQRKITERAHAEGRKEQRRKELVEALVAYGSAVMSLRRAEYDRWNRRNESPDGVTPLETRMEAYRLRAEARSALFHVRLLVDPGSHGELVKQAESALELAKNASKAATLEELSTRGEDARVALERVIDGANRLLRSTS</sequence>
<accession>A0ABP9BIM4</accession>
<gene>
    <name evidence="1" type="ORF">GCM10023200_35070</name>
</gene>
<dbReference type="Proteomes" id="UP001500928">
    <property type="component" value="Unassembled WGS sequence"/>
</dbReference>
<organism evidence="1 2">
    <name type="scientific">Actinomycetospora chlora</name>
    <dbReference type="NCBI Taxonomy" id="663608"/>
    <lineage>
        <taxon>Bacteria</taxon>
        <taxon>Bacillati</taxon>
        <taxon>Actinomycetota</taxon>
        <taxon>Actinomycetes</taxon>
        <taxon>Pseudonocardiales</taxon>
        <taxon>Pseudonocardiaceae</taxon>
        <taxon>Actinomycetospora</taxon>
    </lineage>
</organism>
<comment type="caution">
    <text evidence="1">The sequence shown here is derived from an EMBL/GenBank/DDBJ whole genome shotgun (WGS) entry which is preliminary data.</text>
</comment>
<reference evidence="2" key="1">
    <citation type="journal article" date="2019" name="Int. J. Syst. Evol. Microbiol.">
        <title>The Global Catalogue of Microorganisms (GCM) 10K type strain sequencing project: providing services to taxonomists for standard genome sequencing and annotation.</title>
        <authorList>
            <consortium name="The Broad Institute Genomics Platform"/>
            <consortium name="The Broad Institute Genome Sequencing Center for Infectious Disease"/>
            <person name="Wu L."/>
            <person name="Ma J."/>
        </authorList>
    </citation>
    <scope>NUCLEOTIDE SEQUENCE [LARGE SCALE GENOMIC DNA]</scope>
    <source>
        <strain evidence="2">JCM 17979</strain>
    </source>
</reference>
<evidence type="ECO:0000313" key="1">
    <source>
        <dbReference type="EMBL" id="GAA4795977.1"/>
    </source>
</evidence>
<evidence type="ECO:0008006" key="3">
    <source>
        <dbReference type="Google" id="ProtNLM"/>
    </source>
</evidence>
<keyword evidence="2" id="KW-1185">Reference proteome</keyword>
<evidence type="ECO:0000313" key="2">
    <source>
        <dbReference type="Proteomes" id="UP001500928"/>
    </source>
</evidence>